<dbReference type="Pfam" id="PF13086">
    <property type="entry name" value="AAA_11"/>
    <property type="match status" value="2"/>
</dbReference>
<keyword evidence="17 19" id="KW-0511">Multifunctional enzyme</keyword>
<keyword evidence="12 19" id="KW-0408">Iron</keyword>
<feature type="domain" description="DNA replication factor Dna2 N-terminal" evidence="20">
    <location>
        <begin position="306"/>
        <end position="397"/>
    </location>
</feature>
<dbReference type="Gene3D" id="3.40.50.300">
    <property type="entry name" value="P-loop containing nucleotide triphosphate hydrolases"/>
    <property type="match status" value="2"/>
</dbReference>
<dbReference type="CDD" id="cd18808">
    <property type="entry name" value="SF1_C_Upf1"/>
    <property type="match status" value="1"/>
</dbReference>
<comment type="subcellular location">
    <subcellularLocation>
        <location evidence="19">Nucleus</location>
    </subcellularLocation>
    <subcellularLocation>
        <location evidence="19">Chromosome</location>
    </subcellularLocation>
</comment>
<sequence length="1379" mass="153634">MKKRKTAGQSKLHKFFHKVDAIDRTGASVSGESSKKESEKSSYAVNDAIEEKWCDYLNGKASSLLPDSKEKIISPRKSKQNKDELTLHCSSFEDVIPLTPNVNKKGIIESKRREAKTEVAFGLFKTTGEGAISSVGSDSTSDQVLSVKEIVNRDNLPNSKHEESAEKCSTRGNCDSYSSKNERVEDKFGSVIISDRNQSLCGQENIPDEIDPKYSDQQKCQGTIDRNIIKLSSPSKKSNNSFELAKDIVEEYMEELLEDWDFTSCGQILETGTEELQLDSMQRCKVISVSDVPSSSSKVLVLSSTRENKIAKCELRGSWAFAFKGQPGDVINIRCESKYEGTWILGDETHKPSGNMGLLVEHPDILIAGTSVVGSLFCPRKSVLADRFRGYESASPPPSLLNNPNTILAKISPVDTKPQNSARIMLIGCIVHELLQISLKDNLHSVVDISKAASEILHSHKIAEDMYAAQVELIDIEKEVMNFVASIAKFIHSFVNGSSSKESCNSWGKGDCKDDIREWKGNICEVKDIEENLWVPSVGLKGKVDVTVQVKIHPRNGKGKLSSGDLKEVPLELKTGRSTYSPEHQGQVILYCIMMSALAAERGLDCIESGLLLYLREESMREILAGKREMRDLILLRNELAHYLSRGPVVSGKEEFEKITNQKSNKLDHAHLKCNHDLEKISKNHPMSLLAPQALKHLKPSHLDYFVYWSSLVCLESKECSSDSIAHLLWTMEAFEREKQGICLCHLMVENVKYVSGVEKEMDKTVFIEGHVHTLIRAKDFMLSSESNDLTSSGTSINSKLKATAFNVGEWVVISSDKRIAISCGNIVSLSQDKICVCLDRDITSRHGKGPFHVDKYDGYNSFGFLLTSLALLLEDNWSAARLRELIIERREPQFVKKLDGRMIIKCSPILKKLNHCQTRAVLRALSAKDYILIRGLPGTGNLNLVIKIFIPGKTATIVAMVQVFLAMGKSVLLTGHSHSSVDNVLKRLIDQGLGDNLIRLGRSGTQINEQIKPFMESVLTKNCCSPKDLEKVYNSKMIVGVTSMGCTHPLLCNRAFDVCIVDEAGQILLPVSLRPIISANVFVLVGDPQQLPPVVRGQHARALGFEETLFSSLESSDTTVTLDVQYRMNSVINKLANDMSYGSSLICANDMVANSTLSIPKYKDLIDQFKEDQWLHTLISSDLNDSVVFLDTGNTSDSEKQELVRKVIDGNNFTLQAEQICKYVNVCEAFLCKYVVDAFIAGGVLPSKIGVMAPYKDQVNFLKRVIHTESEDSTIEINTVDQFQGREKEIVLYSFTRSGNPSENNSKTKELQLLSNKQRLTVAFTRAKVKLICMGHMDILKSYSILNNFISFISEKNKISLHDEDAGFSWSKIFKMNK</sequence>
<dbReference type="CDD" id="cd22318">
    <property type="entry name" value="DNA2_N-like"/>
    <property type="match status" value="1"/>
</dbReference>
<keyword evidence="5 19" id="KW-0540">Nuclease</keyword>
<keyword evidence="16 19" id="KW-0539">Nucleus</keyword>
<evidence type="ECO:0000256" key="15">
    <source>
        <dbReference type="ARBA" id="ARBA00023204"/>
    </source>
</evidence>
<evidence type="ECO:0000256" key="1">
    <source>
        <dbReference type="ARBA" id="ARBA00001966"/>
    </source>
</evidence>
<dbReference type="GO" id="GO:0005737">
    <property type="term" value="C:cytoplasm"/>
    <property type="evidence" value="ECO:0007669"/>
    <property type="project" value="TreeGrafter"/>
</dbReference>
<keyword evidence="15 19" id="KW-0234">DNA repair</keyword>
<evidence type="ECO:0000259" key="22">
    <source>
        <dbReference type="Pfam" id="PF13087"/>
    </source>
</evidence>
<keyword evidence="6 19" id="KW-0479">Metal-binding</keyword>
<reference evidence="23" key="1">
    <citation type="submission" date="2013-04" db="EMBL/GenBank/DDBJ databases">
        <authorList>
            <person name="Qu J."/>
            <person name="Murali S.C."/>
            <person name="Bandaranaike D."/>
            <person name="Bellair M."/>
            <person name="Blankenburg K."/>
            <person name="Chao H."/>
            <person name="Dinh H."/>
            <person name="Doddapaneni H."/>
            <person name="Downs B."/>
            <person name="Dugan-Rocha S."/>
            <person name="Elkadiri S."/>
            <person name="Gnanaolivu R.D."/>
            <person name="Hernandez B."/>
            <person name="Javaid M."/>
            <person name="Jayaseelan J.C."/>
            <person name="Lee S."/>
            <person name="Li M."/>
            <person name="Ming W."/>
            <person name="Munidasa M."/>
            <person name="Muniz J."/>
            <person name="Nguyen L."/>
            <person name="Ongeri F."/>
            <person name="Osuji N."/>
            <person name="Pu L.-L."/>
            <person name="Puazo M."/>
            <person name="Qu C."/>
            <person name="Quiroz J."/>
            <person name="Raj R."/>
            <person name="Weissenberger G."/>
            <person name="Xin Y."/>
            <person name="Zou X."/>
            <person name="Han Y."/>
            <person name="Richards S."/>
            <person name="Worley K."/>
            <person name="Muzny D."/>
            <person name="Gibbs R."/>
        </authorList>
    </citation>
    <scope>NUCLEOTIDE SEQUENCE</scope>
    <source>
        <strain evidence="23">Sampled in the wild</strain>
    </source>
</reference>
<dbReference type="Gene3D" id="3.90.320.10">
    <property type="match status" value="1"/>
</dbReference>
<dbReference type="GO" id="GO:0003677">
    <property type="term" value="F:DNA binding"/>
    <property type="evidence" value="ECO:0007669"/>
    <property type="project" value="UniProtKB-UniRule"/>
</dbReference>
<protein>
    <recommendedName>
        <fullName evidence="19">DNA replication ATP-dependent helicase/nuclease</fullName>
        <ecNumber evidence="19">3.1.-.-</ecNumber>
        <ecNumber evidence="19">3.6.4.12</ecNumber>
    </recommendedName>
</protein>
<dbReference type="InterPro" id="IPR014808">
    <property type="entry name" value="DNA_replication_fac_Dna2_N"/>
</dbReference>
<evidence type="ECO:0000256" key="12">
    <source>
        <dbReference type="ARBA" id="ARBA00023004"/>
    </source>
</evidence>
<evidence type="ECO:0000256" key="19">
    <source>
        <dbReference type="RuleBase" id="RU367041"/>
    </source>
</evidence>
<evidence type="ECO:0000313" key="23">
    <source>
        <dbReference type="EMBL" id="KAG8226891.1"/>
    </source>
</evidence>
<dbReference type="GO" id="GO:0005694">
    <property type="term" value="C:chromosome"/>
    <property type="evidence" value="ECO:0007669"/>
    <property type="project" value="UniProtKB-SubCell"/>
</dbReference>
<evidence type="ECO:0000256" key="9">
    <source>
        <dbReference type="ARBA" id="ARBA00022801"/>
    </source>
</evidence>
<evidence type="ECO:0000256" key="4">
    <source>
        <dbReference type="ARBA" id="ARBA00022705"/>
    </source>
</evidence>
<evidence type="ECO:0000259" key="21">
    <source>
        <dbReference type="Pfam" id="PF13086"/>
    </source>
</evidence>
<keyword evidence="24" id="KW-1185">Reference proteome</keyword>
<comment type="function">
    <text evidence="19">Key enzyme involved in DNA replication and DNA repair. Involved in Okazaki fragments processing by cleaving long flaps that escape FEN1: flaps that are longer than 27 nucleotides are coated by replication protein A complex (RPA), leading to recruit DNA2 which cleaves the flap until it is too short to bind RPA and becomes a substrate for FEN1. Also involved in 5'-end resection of DNA during double-strand break (DSB) repair by mediating the cleavage of 5'-ssDNA.</text>
</comment>
<keyword evidence="14 19" id="KW-0238">DNA-binding</keyword>
<evidence type="ECO:0000256" key="18">
    <source>
        <dbReference type="ARBA" id="ARBA00047995"/>
    </source>
</evidence>
<dbReference type="GO" id="GO:0046872">
    <property type="term" value="F:metal ion binding"/>
    <property type="evidence" value="ECO:0007669"/>
    <property type="project" value="UniProtKB-UniRule"/>
</dbReference>
<dbReference type="InterPro" id="IPR047187">
    <property type="entry name" value="SF1_C_Upf1"/>
</dbReference>
<dbReference type="OrthoDB" id="306218at2759"/>
<accession>A0A8K0K215</accession>
<evidence type="ECO:0000256" key="16">
    <source>
        <dbReference type="ARBA" id="ARBA00023242"/>
    </source>
</evidence>
<evidence type="ECO:0000256" key="14">
    <source>
        <dbReference type="ARBA" id="ARBA00023125"/>
    </source>
</evidence>
<feature type="domain" description="DNA replication factor Dna2 N-terminal" evidence="20">
    <location>
        <begin position="419"/>
        <end position="550"/>
    </location>
</feature>
<evidence type="ECO:0000256" key="3">
    <source>
        <dbReference type="ARBA" id="ARBA00022485"/>
    </source>
</evidence>
<dbReference type="GO" id="GO:0051539">
    <property type="term" value="F:4 iron, 4 sulfur cluster binding"/>
    <property type="evidence" value="ECO:0007669"/>
    <property type="project" value="UniProtKB-UniRule"/>
</dbReference>
<keyword evidence="4 19" id="KW-0235">DNA replication</keyword>
<name>A0A8K0K215_LADFU</name>
<evidence type="ECO:0000256" key="10">
    <source>
        <dbReference type="ARBA" id="ARBA00022806"/>
    </source>
</evidence>
<dbReference type="InterPro" id="IPR045055">
    <property type="entry name" value="DNA2/NAM7-like"/>
</dbReference>
<dbReference type="EC" id="3.6.4.12" evidence="19"/>
<dbReference type="InterPro" id="IPR041679">
    <property type="entry name" value="DNA2/NAM7-like_C"/>
</dbReference>
<dbReference type="SUPFAM" id="SSF52540">
    <property type="entry name" value="P-loop containing nucleoside triphosphate hydrolases"/>
    <property type="match status" value="1"/>
</dbReference>
<dbReference type="EC" id="3.1.-.-" evidence="19"/>
<comment type="catalytic activity">
    <reaction evidence="18 19">
        <text>ATP + H2O = ADP + phosphate + H(+)</text>
        <dbReference type="Rhea" id="RHEA:13065"/>
        <dbReference type="ChEBI" id="CHEBI:15377"/>
        <dbReference type="ChEBI" id="CHEBI:15378"/>
        <dbReference type="ChEBI" id="CHEBI:30616"/>
        <dbReference type="ChEBI" id="CHEBI:43474"/>
        <dbReference type="ChEBI" id="CHEBI:456216"/>
        <dbReference type="EC" id="3.6.4.12"/>
    </reaction>
</comment>
<evidence type="ECO:0000256" key="17">
    <source>
        <dbReference type="ARBA" id="ARBA00023268"/>
    </source>
</evidence>
<feature type="domain" description="DNA2/NAM7 helicase helicase" evidence="21">
    <location>
        <begin position="1031"/>
        <end position="1096"/>
    </location>
</feature>
<proteinExistence type="inferred from homology"/>
<keyword evidence="11 19" id="KW-0067">ATP-binding</keyword>
<dbReference type="Pfam" id="PF13087">
    <property type="entry name" value="AAA_12"/>
    <property type="match status" value="1"/>
</dbReference>
<feature type="domain" description="DNA2/NAM7 helicase helicase" evidence="21">
    <location>
        <begin position="913"/>
        <end position="1018"/>
    </location>
</feature>
<keyword evidence="7 19" id="KW-0547">Nucleotide-binding</keyword>
<dbReference type="InterPro" id="IPR041677">
    <property type="entry name" value="DNA2/NAM7_AAA_11"/>
</dbReference>
<evidence type="ECO:0000259" key="20">
    <source>
        <dbReference type="Pfam" id="PF08696"/>
    </source>
</evidence>
<evidence type="ECO:0000256" key="13">
    <source>
        <dbReference type="ARBA" id="ARBA00023014"/>
    </source>
</evidence>
<organism evidence="23 24">
    <name type="scientific">Ladona fulva</name>
    <name type="common">Scarce chaser dragonfly</name>
    <name type="synonym">Libellula fulva</name>
    <dbReference type="NCBI Taxonomy" id="123851"/>
    <lineage>
        <taxon>Eukaryota</taxon>
        <taxon>Metazoa</taxon>
        <taxon>Ecdysozoa</taxon>
        <taxon>Arthropoda</taxon>
        <taxon>Hexapoda</taxon>
        <taxon>Insecta</taxon>
        <taxon>Pterygota</taxon>
        <taxon>Palaeoptera</taxon>
        <taxon>Odonata</taxon>
        <taxon>Epiprocta</taxon>
        <taxon>Anisoptera</taxon>
        <taxon>Libelluloidea</taxon>
        <taxon>Libellulidae</taxon>
        <taxon>Ladona</taxon>
    </lineage>
</organism>
<dbReference type="GO" id="GO:0005634">
    <property type="term" value="C:nucleus"/>
    <property type="evidence" value="ECO:0007669"/>
    <property type="project" value="UniProtKB-SubCell"/>
</dbReference>
<evidence type="ECO:0000256" key="2">
    <source>
        <dbReference type="ARBA" id="ARBA00007913"/>
    </source>
</evidence>
<evidence type="ECO:0000313" key="24">
    <source>
        <dbReference type="Proteomes" id="UP000792457"/>
    </source>
</evidence>
<comment type="caution">
    <text evidence="23">The sequence shown here is derived from an EMBL/GenBank/DDBJ whole genome shotgun (WGS) entry which is preliminary data.</text>
</comment>
<dbReference type="PANTHER" id="PTHR10887">
    <property type="entry name" value="DNA2/NAM7 HELICASE FAMILY"/>
    <property type="match status" value="1"/>
</dbReference>
<evidence type="ECO:0000256" key="6">
    <source>
        <dbReference type="ARBA" id="ARBA00022723"/>
    </source>
</evidence>
<keyword evidence="9 19" id="KW-0378">Hydrolase</keyword>
<comment type="cofactor">
    <cofactor evidence="1">
        <name>[4Fe-4S] cluster</name>
        <dbReference type="ChEBI" id="CHEBI:49883"/>
    </cofactor>
</comment>
<comment type="similarity">
    <text evidence="2 19">Belongs to the DNA2/NAM7 helicase family.</text>
</comment>
<keyword evidence="3 19" id="KW-0004">4Fe-4S</keyword>
<dbReference type="GO" id="GO:0017108">
    <property type="term" value="F:5'-flap endonuclease activity"/>
    <property type="evidence" value="ECO:0007669"/>
    <property type="project" value="UniProtKB-UniRule"/>
</dbReference>
<dbReference type="Proteomes" id="UP000792457">
    <property type="component" value="Unassembled WGS sequence"/>
</dbReference>
<dbReference type="EMBL" id="KZ308301">
    <property type="protein sequence ID" value="KAG8226891.1"/>
    <property type="molecule type" value="Genomic_DNA"/>
</dbReference>
<dbReference type="PANTHER" id="PTHR10887:SF433">
    <property type="entry name" value="DNA REPLICATION ATP-DEPENDENT HELICASE_NUCLEASE DNA2"/>
    <property type="match status" value="1"/>
</dbReference>
<dbReference type="InterPro" id="IPR011604">
    <property type="entry name" value="PDDEXK-like_dom_sf"/>
</dbReference>
<dbReference type="GO" id="GO:0071932">
    <property type="term" value="P:replication fork reversal"/>
    <property type="evidence" value="ECO:0007669"/>
    <property type="project" value="TreeGrafter"/>
</dbReference>
<dbReference type="InterPro" id="IPR027417">
    <property type="entry name" value="P-loop_NTPase"/>
</dbReference>
<dbReference type="GO" id="GO:0033567">
    <property type="term" value="P:DNA replication, Okazaki fragment processing"/>
    <property type="evidence" value="ECO:0007669"/>
    <property type="project" value="UniProtKB-UniRule"/>
</dbReference>
<feature type="domain" description="DNA2/NAM7 helicase-like C-terminal" evidence="22">
    <location>
        <begin position="1107"/>
        <end position="1338"/>
    </location>
</feature>
<reference evidence="23" key="2">
    <citation type="submission" date="2017-10" db="EMBL/GenBank/DDBJ databases">
        <title>Ladona fulva Genome sequencing and assembly.</title>
        <authorList>
            <person name="Murali S."/>
            <person name="Richards S."/>
            <person name="Bandaranaike D."/>
            <person name="Bellair M."/>
            <person name="Blankenburg K."/>
            <person name="Chao H."/>
            <person name="Dinh H."/>
            <person name="Doddapaneni H."/>
            <person name="Dugan-Rocha S."/>
            <person name="Elkadiri S."/>
            <person name="Gnanaolivu R."/>
            <person name="Hernandez B."/>
            <person name="Skinner E."/>
            <person name="Javaid M."/>
            <person name="Lee S."/>
            <person name="Li M."/>
            <person name="Ming W."/>
            <person name="Munidasa M."/>
            <person name="Muniz J."/>
            <person name="Nguyen L."/>
            <person name="Hughes D."/>
            <person name="Osuji N."/>
            <person name="Pu L.-L."/>
            <person name="Puazo M."/>
            <person name="Qu C."/>
            <person name="Quiroz J."/>
            <person name="Raj R."/>
            <person name="Weissenberger G."/>
            <person name="Xin Y."/>
            <person name="Zou X."/>
            <person name="Han Y."/>
            <person name="Worley K."/>
            <person name="Muzny D."/>
            <person name="Gibbs R."/>
        </authorList>
    </citation>
    <scope>NUCLEOTIDE SEQUENCE</scope>
    <source>
        <strain evidence="23">Sampled in the wild</strain>
    </source>
</reference>
<keyword evidence="8 19" id="KW-0227">DNA damage</keyword>
<dbReference type="GO" id="GO:0017116">
    <property type="term" value="F:single-stranded DNA helicase activity"/>
    <property type="evidence" value="ECO:0007669"/>
    <property type="project" value="UniProtKB-UniRule"/>
</dbReference>
<keyword evidence="19" id="KW-0158">Chromosome</keyword>
<dbReference type="GO" id="GO:0005524">
    <property type="term" value="F:ATP binding"/>
    <property type="evidence" value="ECO:0007669"/>
    <property type="project" value="UniProtKB-UniRule"/>
</dbReference>
<evidence type="ECO:0000256" key="8">
    <source>
        <dbReference type="ARBA" id="ARBA00022763"/>
    </source>
</evidence>
<evidence type="ECO:0000256" key="5">
    <source>
        <dbReference type="ARBA" id="ARBA00022722"/>
    </source>
</evidence>
<keyword evidence="13 19" id="KW-0411">Iron-sulfur</keyword>
<dbReference type="GO" id="GO:0006281">
    <property type="term" value="P:DNA repair"/>
    <property type="evidence" value="ECO:0007669"/>
    <property type="project" value="UniProtKB-KW"/>
</dbReference>
<keyword evidence="10 19" id="KW-0347">Helicase</keyword>
<gene>
    <name evidence="23" type="ORF">J437_LFUL005650</name>
</gene>
<evidence type="ECO:0000256" key="7">
    <source>
        <dbReference type="ARBA" id="ARBA00022741"/>
    </source>
</evidence>
<evidence type="ECO:0000256" key="11">
    <source>
        <dbReference type="ARBA" id="ARBA00022840"/>
    </source>
</evidence>
<dbReference type="Pfam" id="PF08696">
    <property type="entry name" value="Dna2"/>
    <property type="match status" value="2"/>
</dbReference>